<evidence type="ECO:0000256" key="3">
    <source>
        <dbReference type="ARBA" id="ARBA00018504"/>
    </source>
</evidence>
<comment type="subcellular location">
    <subcellularLocation>
        <location evidence="1 9">Nucleus</location>
    </subcellularLocation>
</comment>
<feature type="coiled-coil region" evidence="10">
    <location>
        <begin position="24"/>
        <end position="58"/>
    </location>
</feature>
<evidence type="ECO:0000256" key="2">
    <source>
        <dbReference type="ARBA" id="ARBA00010916"/>
    </source>
</evidence>
<dbReference type="GO" id="GO:0006325">
    <property type="term" value="P:chromatin organization"/>
    <property type="evidence" value="ECO:0007669"/>
    <property type="project" value="UniProtKB-KW"/>
</dbReference>
<evidence type="ECO:0000256" key="1">
    <source>
        <dbReference type="ARBA" id="ARBA00004123"/>
    </source>
</evidence>
<evidence type="ECO:0000256" key="10">
    <source>
        <dbReference type="SAM" id="Coils"/>
    </source>
</evidence>
<dbReference type="EMBL" id="CP051139">
    <property type="protein sequence ID" value="QIW96151.1"/>
    <property type="molecule type" value="Genomic_DNA"/>
</dbReference>
<evidence type="ECO:0000256" key="9">
    <source>
        <dbReference type="RuleBase" id="RU368022"/>
    </source>
</evidence>
<name>A0A6H0XN16_9PEZI</name>
<evidence type="ECO:0000256" key="8">
    <source>
        <dbReference type="ARBA" id="ARBA00023242"/>
    </source>
</evidence>
<dbReference type="GO" id="GO:0006281">
    <property type="term" value="P:DNA repair"/>
    <property type="evidence" value="ECO:0007669"/>
    <property type="project" value="UniProtKB-UniRule"/>
</dbReference>
<evidence type="ECO:0000256" key="4">
    <source>
        <dbReference type="ARBA" id="ARBA00022853"/>
    </source>
</evidence>
<dbReference type="Pfam" id="PF09340">
    <property type="entry name" value="NuA4"/>
    <property type="match status" value="1"/>
</dbReference>
<proteinExistence type="inferred from homology"/>
<organism evidence="12 13">
    <name type="scientific">Peltaster fructicola</name>
    <dbReference type="NCBI Taxonomy" id="286661"/>
    <lineage>
        <taxon>Eukaryota</taxon>
        <taxon>Fungi</taxon>
        <taxon>Dikarya</taxon>
        <taxon>Ascomycota</taxon>
        <taxon>Pezizomycotina</taxon>
        <taxon>Dothideomycetes</taxon>
        <taxon>Dothideomycetes incertae sedis</taxon>
        <taxon>Peltaster</taxon>
    </lineage>
</organism>
<keyword evidence="13" id="KW-1185">Reference proteome</keyword>
<feature type="region of interest" description="Disordered" evidence="11">
    <location>
        <begin position="105"/>
        <end position="176"/>
    </location>
</feature>
<evidence type="ECO:0000256" key="7">
    <source>
        <dbReference type="ARBA" id="ARBA00023163"/>
    </source>
</evidence>
<evidence type="ECO:0000256" key="6">
    <source>
        <dbReference type="ARBA" id="ARBA00023054"/>
    </source>
</evidence>
<evidence type="ECO:0000256" key="5">
    <source>
        <dbReference type="ARBA" id="ARBA00023015"/>
    </source>
</evidence>
<dbReference type="PANTHER" id="PTHR13476">
    <property type="entry name" value="CHROMATIN MODIFICATION-RELATED PROTEIN MEAF6"/>
    <property type="match status" value="1"/>
</dbReference>
<dbReference type="InterPro" id="IPR015418">
    <property type="entry name" value="Eaf6"/>
</dbReference>
<comment type="subunit">
    <text evidence="9">Component of the NuA4 histone acetyltransferase complex.</text>
</comment>
<keyword evidence="9" id="KW-0234">DNA repair</keyword>
<keyword evidence="4 9" id="KW-0156">Chromatin regulator</keyword>
<sequence>MTENVPPGTGATTASADQPGRPYYESLRSTLRSTIEKKRKLDEQLAALEEQIYKVEGTYLEDTSNSGNIVRGFDAWVKSVTLNKSAADDRRRGRIREDDRIFSRSSLSWMRAQEGPDSGTTSHAATPIASGPSLTARDLQAAAVGSSKAALKKKRPNDDEDDSKTIKRSKITYARD</sequence>
<evidence type="ECO:0000256" key="11">
    <source>
        <dbReference type="SAM" id="MobiDB-lite"/>
    </source>
</evidence>
<dbReference type="AlphaFoldDB" id="A0A6H0XN16"/>
<dbReference type="GO" id="GO:0005634">
    <property type="term" value="C:nucleus"/>
    <property type="evidence" value="ECO:0007669"/>
    <property type="project" value="UniProtKB-SubCell"/>
</dbReference>
<dbReference type="Proteomes" id="UP000503462">
    <property type="component" value="Chromosome 1"/>
</dbReference>
<keyword evidence="7 9" id="KW-0804">Transcription</keyword>
<comment type="similarity">
    <text evidence="2 9">Belongs to the EAF6 family.</text>
</comment>
<keyword evidence="8 9" id="KW-0539">Nucleus</keyword>
<comment type="function">
    <text evidence="9">Component of the NuA4 histone acetyltransferase complex which is involved in transcriptional activation of selected genes principally by acetylation of nucleosomal histone H4 and H2A. The NuA4 complex is also involved in DNA repair.</text>
</comment>
<reference evidence="12 13" key="1">
    <citation type="journal article" date="2016" name="Sci. Rep.">
        <title>Peltaster fructicola genome reveals evolution from an invasive phytopathogen to an ectophytic parasite.</title>
        <authorList>
            <person name="Xu C."/>
            <person name="Chen H."/>
            <person name="Gleason M.L."/>
            <person name="Xu J.R."/>
            <person name="Liu H."/>
            <person name="Zhang R."/>
            <person name="Sun G."/>
        </authorList>
    </citation>
    <scope>NUCLEOTIDE SEQUENCE [LARGE SCALE GENOMIC DNA]</scope>
    <source>
        <strain evidence="12 13">LNHT1506</strain>
    </source>
</reference>
<protein>
    <recommendedName>
        <fullName evidence="3 9">Chromatin modification-related protein EAF6</fullName>
    </recommendedName>
</protein>
<keyword evidence="6 10" id="KW-0175">Coiled coil</keyword>
<gene>
    <name evidence="12" type="ORF">AMS68_001669</name>
</gene>
<feature type="region of interest" description="Disordered" evidence="11">
    <location>
        <begin position="1"/>
        <end position="23"/>
    </location>
</feature>
<keyword evidence="9" id="KW-0227">DNA damage</keyword>
<dbReference type="GO" id="GO:0035267">
    <property type="term" value="C:NuA4 histone acetyltransferase complex"/>
    <property type="evidence" value="ECO:0007669"/>
    <property type="project" value="UniProtKB-UniRule"/>
</dbReference>
<evidence type="ECO:0000313" key="13">
    <source>
        <dbReference type="Proteomes" id="UP000503462"/>
    </source>
</evidence>
<keyword evidence="5 9" id="KW-0805">Transcription regulation</keyword>
<dbReference type="OrthoDB" id="440324at2759"/>
<accession>A0A6H0XN16</accession>
<evidence type="ECO:0000313" key="12">
    <source>
        <dbReference type="EMBL" id="QIW96151.1"/>
    </source>
</evidence>